<dbReference type="Gene3D" id="3.20.20.370">
    <property type="entry name" value="Glycoside hydrolase/deacetylase"/>
    <property type="match status" value="1"/>
</dbReference>
<dbReference type="PANTHER" id="PTHR34216">
    <property type="match status" value="1"/>
</dbReference>
<dbReference type="InterPro" id="IPR002509">
    <property type="entry name" value="NODB_dom"/>
</dbReference>
<reference evidence="5" key="1">
    <citation type="submission" date="2016-10" db="EMBL/GenBank/DDBJ databases">
        <authorList>
            <person name="Varghese N."/>
            <person name="Submissions S."/>
        </authorList>
    </citation>
    <scope>NUCLEOTIDE SEQUENCE [LARGE SCALE GENOMIC DNA]</scope>
    <source>
        <strain evidence="5">DSM 23256</strain>
    </source>
</reference>
<dbReference type="InterPro" id="IPR006311">
    <property type="entry name" value="TAT_signal"/>
</dbReference>
<evidence type="ECO:0000313" key="5">
    <source>
        <dbReference type="Proteomes" id="UP000243333"/>
    </source>
</evidence>
<protein>
    <submittedName>
        <fullName evidence="4">Polysaccharide deacetylase</fullName>
    </submittedName>
</protein>
<dbReference type="Proteomes" id="UP000243333">
    <property type="component" value="Unassembled WGS sequence"/>
</dbReference>
<keyword evidence="2" id="KW-0732">Signal</keyword>
<comment type="subcellular location">
    <subcellularLocation>
        <location evidence="1">Secreted</location>
    </subcellularLocation>
</comment>
<proteinExistence type="predicted"/>
<dbReference type="CDD" id="cd10918">
    <property type="entry name" value="CE4_NodB_like_5s_6s"/>
    <property type="match status" value="1"/>
</dbReference>
<gene>
    <name evidence="4" type="ORF">SAMN05660235_02899</name>
</gene>
<dbReference type="GO" id="GO:0016810">
    <property type="term" value="F:hydrolase activity, acting on carbon-nitrogen (but not peptide) bonds"/>
    <property type="evidence" value="ECO:0007669"/>
    <property type="project" value="InterPro"/>
</dbReference>
<evidence type="ECO:0000259" key="3">
    <source>
        <dbReference type="PROSITE" id="PS51677"/>
    </source>
</evidence>
<keyword evidence="5" id="KW-1185">Reference proteome</keyword>
<dbReference type="GO" id="GO:0005576">
    <property type="term" value="C:extracellular region"/>
    <property type="evidence" value="ECO:0007669"/>
    <property type="project" value="UniProtKB-SubCell"/>
</dbReference>
<dbReference type="GO" id="GO:0005975">
    <property type="term" value="P:carbohydrate metabolic process"/>
    <property type="evidence" value="ECO:0007669"/>
    <property type="project" value="InterPro"/>
</dbReference>
<name>A0A1G7PBC2_9FIRM</name>
<dbReference type="AlphaFoldDB" id="A0A1G7PBC2"/>
<dbReference type="EMBL" id="FNBU01000034">
    <property type="protein sequence ID" value="SDF83521.1"/>
    <property type="molecule type" value="Genomic_DNA"/>
</dbReference>
<dbReference type="STRING" id="1123285.SAMN05660235_02899"/>
<feature type="domain" description="NodB homology" evidence="3">
    <location>
        <begin position="94"/>
        <end position="255"/>
    </location>
</feature>
<dbReference type="OrthoDB" id="9778320at2"/>
<evidence type="ECO:0000313" key="4">
    <source>
        <dbReference type="EMBL" id="SDF83521.1"/>
    </source>
</evidence>
<evidence type="ECO:0000256" key="2">
    <source>
        <dbReference type="ARBA" id="ARBA00022729"/>
    </source>
</evidence>
<sequence>MLTRRQFLKLFATTVAVTSALELVMQMPTGSGAANQEIPVLLYHRVGHTRGHLTVTPERFAADLAELAGAGYRTITLEQFEAFLQDRNVELPDKPLLITFDDGYRDNYEQAFPLLQRYNMQAAFFIITGMIGQPERLSGAQIREMAGAGMSFGSHTVSHRSLGDLPVPEIQQELALSKFDLEDLLGQPVRSIAYPKGSYNYDTIKLAEENGYIAGFTTLHGKSSKKTHPFALRRIPLFSFDGDIWTIMAKRGRVE</sequence>
<organism evidence="4 5">
    <name type="scientific">Sporolituus thermophilus DSM 23256</name>
    <dbReference type="NCBI Taxonomy" id="1123285"/>
    <lineage>
        <taxon>Bacteria</taxon>
        <taxon>Bacillati</taxon>
        <taxon>Bacillota</taxon>
        <taxon>Negativicutes</taxon>
        <taxon>Selenomonadales</taxon>
        <taxon>Sporomusaceae</taxon>
        <taxon>Sporolituus</taxon>
    </lineage>
</organism>
<dbReference type="Pfam" id="PF01522">
    <property type="entry name" value="Polysacc_deac_1"/>
    <property type="match status" value="1"/>
</dbReference>
<accession>A0A1G7PBC2</accession>
<dbReference type="InterPro" id="IPR011330">
    <property type="entry name" value="Glyco_hydro/deAcase_b/a-brl"/>
</dbReference>
<dbReference type="PROSITE" id="PS51318">
    <property type="entry name" value="TAT"/>
    <property type="match status" value="1"/>
</dbReference>
<dbReference type="PANTHER" id="PTHR34216:SF3">
    <property type="entry name" value="POLY-BETA-1,6-N-ACETYL-D-GLUCOSAMINE N-DEACETYLASE"/>
    <property type="match status" value="1"/>
</dbReference>
<dbReference type="PROSITE" id="PS51677">
    <property type="entry name" value="NODB"/>
    <property type="match status" value="1"/>
</dbReference>
<dbReference type="RefSeq" id="WP_093692065.1">
    <property type="nucleotide sequence ID" value="NZ_FNBU01000034.1"/>
</dbReference>
<dbReference type="SUPFAM" id="SSF88713">
    <property type="entry name" value="Glycoside hydrolase/deacetylase"/>
    <property type="match status" value="1"/>
</dbReference>
<dbReference type="InterPro" id="IPR051398">
    <property type="entry name" value="Polysacch_Deacetylase"/>
</dbReference>
<evidence type="ECO:0000256" key="1">
    <source>
        <dbReference type="ARBA" id="ARBA00004613"/>
    </source>
</evidence>